<dbReference type="GO" id="GO:0035023">
    <property type="term" value="P:regulation of Rho protein signal transduction"/>
    <property type="evidence" value="ECO:0007669"/>
    <property type="project" value="TreeGrafter"/>
</dbReference>
<evidence type="ECO:0000259" key="3">
    <source>
        <dbReference type="PROSITE" id="PS50081"/>
    </source>
</evidence>
<accession>A0A8W8HLR4</accession>
<evidence type="ECO:0000313" key="4">
    <source>
        <dbReference type="EnsemblMetazoa" id="G10150.1:cds"/>
    </source>
</evidence>
<dbReference type="EnsemblMetazoa" id="G10150.1">
    <property type="protein sequence ID" value="G10150.1:cds"/>
    <property type="gene ID" value="G10150"/>
</dbReference>
<evidence type="ECO:0000256" key="2">
    <source>
        <dbReference type="ARBA" id="ARBA00022833"/>
    </source>
</evidence>
<dbReference type="Pfam" id="PF00130">
    <property type="entry name" value="C1_1"/>
    <property type="match status" value="1"/>
</dbReference>
<keyword evidence="5" id="KW-1185">Reference proteome</keyword>
<feature type="domain" description="Phorbol-ester/DAG-type" evidence="3">
    <location>
        <begin position="27"/>
        <end position="75"/>
    </location>
</feature>
<proteinExistence type="predicted"/>
<dbReference type="PANTHER" id="PTHR13944">
    <property type="entry name" value="AGAP007712-PA"/>
    <property type="match status" value="1"/>
</dbReference>
<evidence type="ECO:0000313" key="5">
    <source>
        <dbReference type="Proteomes" id="UP000005408"/>
    </source>
</evidence>
<protein>
    <recommendedName>
        <fullName evidence="3">Phorbol-ester/DAG-type domain-containing protein</fullName>
    </recommendedName>
</protein>
<name>A0A8W8HLR4_MAGGI</name>
<dbReference type="GO" id="GO:0046872">
    <property type="term" value="F:metal ion binding"/>
    <property type="evidence" value="ECO:0007669"/>
    <property type="project" value="UniProtKB-KW"/>
</dbReference>
<dbReference type="PANTHER" id="PTHR13944:SF21">
    <property type="entry name" value="CYSTS, ISOFORM C"/>
    <property type="match status" value="1"/>
</dbReference>
<dbReference type="CDD" id="cd20815">
    <property type="entry name" value="C1_p190RhoGEF-like"/>
    <property type="match status" value="1"/>
</dbReference>
<dbReference type="AlphaFoldDB" id="A0A8W8HLR4"/>
<dbReference type="Proteomes" id="UP000005408">
    <property type="component" value="Unassembled WGS sequence"/>
</dbReference>
<dbReference type="InterPro" id="IPR051632">
    <property type="entry name" value="Rho_GEF"/>
</dbReference>
<dbReference type="SMART" id="SM00109">
    <property type="entry name" value="C1"/>
    <property type="match status" value="1"/>
</dbReference>
<dbReference type="PROSITE" id="PS50081">
    <property type="entry name" value="ZF_DAG_PE_2"/>
    <property type="match status" value="1"/>
</dbReference>
<dbReference type="Gene3D" id="3.30.60.20">
    <property type="match status" value="1"/>
</dbReference>
<keyword evidence="1" id="KW-0479">Metal-binding</keyword>
<dbReference type="SUPFAM" id="SSF57889">
    <property type="entry name" value="Cysteine-rich domain"/>
    <property type="match status" value="1"/>
</dbReference>
<reference evidence="4" key="1">
    <citation type="submission" date="2022-08" db="UniProtKB">
        <authorList>
            <consortium name="EnsemblMetazoa"/>
        </authorList>
    </citation>
    <scope>IDENTIFICATION</scope>
    <source>
        <strain evidence="4">05x7-T-G4-1.051#20</strain>
    </source>
</reference>
<sequence>MDDTLQNHMDQLLLWVHKEKENKGRHGHHFVAVSVSNSTSCDVCSKSMANKSALRCENCSINVHENSCKEQSPICDKHRQNIRVPQRSQETGSMTNLHTQDKQLTTASEYTLPAHISWSVVHSVISELSPFVSSKPRQWNLRAISPCP</sequence>
<evidence type="ECO:0000256" key="1">
    <source>
        <dbReference type="ARBA" id="ARBA00022723"/>
    </source>
</evidence>
<keyword evidence="2" id="KW-0862">Zinc</keyword>
<dbReference type="InterPro" id="IPR002219">
    <property type="entry name" value="PKC_DAG/PE"/>
</dbReference>
<organism evidence="4 5">
    <name type="scientific">Magallana gigas</name>
    <name type="common">Pacific oyster</name>
    <name type="synonym">Crassostrea gigas</name>
    <dbReference type="NCBI Taxonomy" id="29159"/>
    <lineage>
        <taxon>Eukaryota</taxon>
        <taxon>Metazoa</taxon>
        <taxon>Spiralia</taxon>
        <taxon>Lophotrochozoa</taxon>
        <taxon>Mollusca</taxon>
        <taxon>Bivalvia</taxon>
        <taxon>Autobranchia</taxon>
        <taxon>Pteriomorphia</taxon>
        <taxon>Ostreida</taxon>
        <taxon>Ostreoidea</taxon>
        <taxon>Ostreidae</taxon>
        <taxon>Magallana</taxon>
    </lineage>
</organism>
<dbReference type="InterPro" id="IPR046349">
    <property type="entry name" value="C1-like_sf"/>
</dbReference>